<name>A0A0K6G0R4_9AGAM</name>
<dbReference type="Proteomes" id="UP000044841">
    <property type="component" value="Unassembled WGS sequence"/>
</dbReference>
<feature type="region of interest" description="Disordered" evidence="1">
    <location>
        <begin position="255"/>
        <end position="277"/>
    </location>
</feature>
<organism evidence="3 4">
    <name type="scientific">Rhizoctonia solani</name>
    <dbReference type="NCBI Taxonomy" id="456999"/>
    <lineage>
        <taxon>Eukaryota</taxon>
        <taxon>Fungi</taxon>
        <taxon>Dikarya</taxon>
        <taxon>Basidiomycota</taxon>
        <taxon>Agaricomycotina</taxon>
        <taxon>Agaricomycetes</taxon>
        <taxon>Cantharellales</taxon>
        <taxon>Ceratobasidiaceae</taxon>
        <taxon>Rhizoctonia</taxon>
    </lineage>
</organism>
<evidence type="ECO:0000256" key="1">
    <source>
        <dbReference type="SAM" id="MobiDB-lite"/>
    </source>
</evidence>
<feature type="compositionally biased region" description="Low complexity" evidence="1">
    <location>
        <begin position="261"/>
        <end position="273"/>
    </location>
</feature>
<feature type="domain" description="HNH nuclease" evidence="2">
    <location>
        <begin position="54"/>
        <end position="118"/>
    </location>
</feature>
<evidence type="ECO:0000313" key="3">
    <source>
        <dbReference type="EMBL" id="CUA72126.1"/>
    </source>
</evidence>
<evidence type="ECO:0000313" key="4">
    <source>
        <dbReference type="Proteomes" id="UP000044841"/>
    </source>
</evidence>
<protein>
    <recommendedName>
        <fullName evidence="2">HNH nuclease domain-containing protein</fullName>
    </recommendedName>
</protein>
<dbReference type="Pfam" id="PF13391">
    <property type="entry name" value="HNH_2"/>
    <property type="match status" value="1"/>
</dbReference>
<reference evidence="3 4" key="1">
    <citation type="submission" date="2015-07" db="EMBL/GenBank/DDBJ databases">
        <authorList>
            <person name="Noorani M."/>
        </authorList>
    </citation>
    <scope>NUCLEOTIDE SEQUENCE [LARGE SCALE GENOMIC DNA]</scope>
    <source>
        <strain evidence="3">BBA 69670</strain>
    </source>
</reference>
<proteinExistence type="predicted"/>
<keyword evidence="4" id="KW-1185">Reference proteome</keyword>
<sequence length="371" mass="42167">MDLNTSASAHPRRSDTLSHVSAPLDPETILSADLHVSESLQQEVTEQSPDGKRCLVTRDTEQLRCCHVVQPTIDPVKLQRIELARGSMEEGLDVNISSNLLWLREDMHRLFSSFDWALVPTLGVLGKLAVSEAARWNGPPSEHYLEFLEPKIWEYHLVPFQSSPAGFERFGDRLNDYTAHSYPFQDLEPLKSHVNPFFVVYNAGRKFRYHQKRKERDPDSDTHILPQYDHLLKMCASIYDSWSKEAPEISLSISGPRQNRSYLSSGSGDMSSETSEEQYLYRDEQFQRRAFATHNFPQSHSDVGDSHSHKHIATSDRYLPAPEESLHSSTSDQRLSAIPSGVSITSDHWVSIYDWVADVNSSAPFEGHLDD</sequence>
<accession>A0A0K6G0R4</accession>
<feature type="region of interest" description="Disordered" evidence="1">
    <location>
        <begin position="1"/>
        <end position="22"/>
    </location>
</feature>
<dbReference type="AlphaFoldDB" id="A0A0K6G0R4"/>
<dbReference type="InterPro" id="IPR003615">
    <property type="entry name" value="HNH_nuc"/>
</dbReference>
<dbReference type="EMBL" id="CYGV01001289">
    <property type="protein sequence ID" value="CUA72126.1"/>
    <property type="molecule type" value="Genomic_DNA"/>
</dbReference>
<evidence type="ECO:0000259" key="2">
    <source>
        <dbReference type="Pfam" id="PF13391"/>
    </source>
</evidence>
<gene>
    <name evidence="3" type="ORF">RSOLAG22IIIB_00786</name>
</gene>